<proteinExistence type="predicted"/>
<dbReference type="EMBL" id="CP001357">
    <property type="protein sequence ID" value="ACN82644.1"/>
    <property type="molecule type" value="Genomic_DNA"/>
</dbReference>
<gene>
    <name evidence="1" type="ordered locus">BHWA1_00141</name>
</gene>
<evidence type="ECO:0000313" key="2">
    <source>
        <dbReference type="Proteomes" id="UP000001803"/>
    </source>
</evidence>
<dbReference type="STRING" id="565034.BHWA1_00141"/>
<keyword evidence="2" id="KW-1185">Reference proteome</keyword>
<dbReference type="Proteomes" id="UP000001803">
    <property type="component" value="Chromosome"/>
</dbReference>
<reference evidence="1 2" key="1">
    <citation type="journal article" date="2009" name="PLoS ONE">
        <title>Genome sequence of the pathogenic intestinal spirochete Brachyspira hyodysenteriae reveals adaptations to its lifestyle in the porcine large intestine.</title>
        <authorList>
            <person name="Bellgard M.I."/>
            <person name="Wanchanthuek P."/>
            <person name="La T."/>
            <person name="Ryan K."/>
            <person name="Moolhuijzen P."/>
            <person name="Albertyn Z."/>
            <person name="Shaban B."/>
            <person name="Motro Y."/>
            <person name="Dunn D.S."/>
            <person name="Schibeci D."/>
            <person name="Hunter A."/>
            <person name="Barrero R."/>
            <person name="Phillips N.D."/>
            <person name="Hampson D.J."/>
        </authorList>
    </citation>
    <scope>NUCLEOTIDE SEQUENCE [LARGE SCALE GENOMIC DNA]</scope>
    <source>
        <strain evidence="2">ATCC 49526 / WA1</strain>
    </source>
</reference>
<dbReference type="KEGG" id="bhy:BHWA1_00141"/>
<organism evidence="1 2">
    <name type="scientific">Brachyspira hyodysenteriae (strain ATCC 49526 / WA1)</name>
    <dbReference type="NCBI Taxonomy" id="565034"/>
    <lineage>
        <taxon>Bacteria</taxon>
        <taxon>Pseudomonadati</taxon>
        <taxon>Spirochaetota</taxon>
        <taxon>Spirochaetia</taxon>
        <taxon>Brachyspirales</taxon>
        <taxon>Brachyspiraceae</taxon>
        <taxon>Brachyspira</taxon>
    </lineage>
</organism>
<evidence type="ECO:0000313" key="1">
    <source>
        <dbReference type="EMBL" id="ACN82644.1"/>
    </source>
</evidence>
<dbReference type="AlphaFoldDB" id="A0A3B6VCY6"/>
<sequence>MAKEKYKPETKDELIDLLERKIKFNRIDKGLIIDNEYKTRR</sequence>
<protein>
    <submittedName>
        <fullName evidence="1">Uncharacterized protein</fullName>
    </submittedName>
</protein>
<accession>A0A3B6VCY6</accession>
<name>A0A3B6VCY6_BRAHW</name>
<dbReference type="RefSeq" id="WP_012669697.1">
    <property type="nucleotide sequence ID" value="NC_012225.1"/>
</dbReference>